<accession>A0A543CR16</accession>
<keyword evidence="5" id="KW-1185">Reference proteome</keyword>
<keyword evidence="1" id="KW-0479">Metal-binding</keyword>
<name>A0A543CR16_9ACTN</name>
<evidence type="ECO:0000313" key="5">
    <source>
        <dbReference type="Proteomes" id="UP000316096"/>
    </source>
</evidence>
<gene>
    <name evidence="4" type="ORF">FB559_5213</name>
</gene>
<reference evidence="4 5" key="1">
    <citation type="submission" date="2019-06" db="EMBL/GenBank/DDBJ databases">
        <title>Sequencing the genomes of 1000 actinobacteria strains.</title>
        <authorList>
            <person name="Klenk H.-P."/>
        </authorList>
    </citation>
    <scope>NUCLEOTIDE SEQUENCE [LARGE SCALE GENOMIC DNA]</scope>
    <source>
        <strain evidence="4 5">DSM 102200</strain>
    </source>
</reference>
<dbReference type="PANTHER" id="PTHR22789:SF0">
    <property type="entry name" value="3-OXO-TETRONATE 4-PHOSPHATE DECARBOXYLASE-RELATED"/>
    <property type="match status" value="1"/>
</dbReference>
<dbReference type="PANTHER" id="PTHR22789">
    <property type="entry name" value="FUCULOSE PHOSPHATE ALDOLASE"/>
    <property type="match status" value="1"/>
</dbReference>
<dbReference type="OrthoDB" id="9786287at2"/>
<evidence type="ECO:0000256" key="1">
    <source>
        <dbReference type="ARBA" id="ARBA00022723"/>
    </source>
</evidence>
<dbReference type="GO" id="GO:0005829">
    <property type="term" value="C:cytosol"/>
    <property type="evidence" value="ECO:0007669"/>
    <property type="project" value="TreeGrafter"/>
</dbReference>
<proteinExistence type="predicted"/>
<dbReference type="EMBL" id="VFOZ01000001">
    <property type="protein sequence ID" value="TQL99524.1"/>
    <property type="molecule type" value="Genomic_DNA"/>
</dbReference>
<dbReference type="Pfam" id="PF00596">
    <property type="entry name" value="Aldolase_II"/>
    <property type="match status" value="1"/>
</dbReference>
<comment type="caution">
    <text evidence="4">The sequence shown here is derived from an EMBL/GenBank/DDBJ whole genome shotgun (WGS) entry which is preliminary data.</text>
</comment>
<protein>
    <submittedName>
        <fullName evidence="4">L-fuculose 1-phosphate aldolase</fullName>
    </submittedName>
</protein>
<sequence length="215" mass="23050">MELEEERRQVADHCRRMRADGLVVGTSGNISVRSGELIAVSPSGLDYDALTPERVGVHRLDGTPVDAPLRPTTELPMHLAVYARTDARAIVHTHSTSATVLSTLVAEVPPIHYLIAMFGGPVRVAPYATYGTEELAAEMIAALQGRTACLLGNHGAVTYAATLAGAYSQAVHLEWICEVYLRASAGGEPRLLPPEEIERVRRKLTTYGPGANAAN</sequence>
<organism evidence="4 5">
    <name type="scientific">Actinoallomurus bryophytorum</name>
    <dbReference type="NCBI Taxonomy" id="1490222"/>
    <lineage>
        <taxon>Bacteria</taxon>
        <taxon>Bacillati</taxon>
        <taxon>Actinomycetota</taxon>
        <taxon>Actinomycetes</taxon>
        <taxon>Streptosporangiales</taxon>
        <taxon>Thermomonosporaceae</taxon>
        <taxon>Actinoallomurus</taxon>
    </lineage>
</organism>
<dbReference type="RefSeq" id="WP_141958374.1">
    <property type="nucleotide sequence ID" value="NZ_VFOZ01000001.1"/>
</dbReference>
<dbReference type="Proteomes" id="UP000316096">
    <property type="component" value="Unassembled WGS sequence"/>
</dbReference>
<dbReference type="InterPro" id="IPR001303">
    <property type="entry name" value="Aldolase_II/adducin_N"/>
</dbReference>
<evidence type="ECO:0000256" key="2">
    <source>
        <dbReference type="ARBA" id="ARBA00023239"/>
    </source>
</evidence>
<dbReference type="GO" id="GO:0016832">
    <property type="term" value="F:aldehyde-lyase activity"/>
    <property type="evidence" value="ECO:0007669"/>
    <property type="project" value="TreeGrafter"/>
</dbReference>
<dbReference type="InterPro" id="IPR050197">
    <property type="entry name" value="Aldolase_class_II_sugar_metab"/>
</dbReference>
<evidence type="ECO:0000313" key="4">
    <source>
        <dbReference type="EMBL" id="TQL99524.1"/>
    </source>
</evidence>
<keyword evidence="2" id="KW-0456">Lyase</keyword>
<dbReference type="AlphaFoldDB" id="A0A543CR16"/>
<evidence type="ECO:0000259" key="3">
    <source>
        <dbReference type="SMART" id="SM01007"/>
    </source>
</evidence>
<dbReference type="SMART" id="SM01007">
    <property type="entry name" value="Aldolase_II"/>
    <property type="match status" value="1"/>
</dbReference>
<dbReference type="SUPFAM" id="SSF53639">
    <property type="entry name" value="AraD/HMP-PK domain-like"/>
    <property type="match status" value="1"/>
</dbReference>
<dbReference type="InterPro" id="IPR036409">
    <property type="entry name" value="Aldolase_II/adducin_N_sf"/>
</dbReference>
<dbReference type="GO" id="GO:0019323">
    <property type="term" value="P:pentose catabolic process"/>
    <property type="evidence" value="ECO:0007669"/>
    <property type="project" value="TreeGrafter"/>
</dbReference>
<feature type="domain" description="Class II aldolase/adducin N-terminal" evidence="3">
    <location>
        <begin position="8"/>
        <end position="181"/>
    </location>
</feature>
<dbReference type="Gene3D" id="3.40.225.10">
    <property type="entry name" value="Class II aldolase/adducin N-terminal domain"/>
    <property type="match status" value="1"/>
</dbReference>
<dbReference type="GO" id="GO:0046872">
    <property type="term" value="F:metal ion binding"/>
    <property type="evidence" value="ECO:0007669"/>
    <property type="project" value="UniProtKB-KW"/>
</dbReference>